<feature type="binding site" description="axial binding residue" evidence="9">
    <location>
        <position position="440"/>
    </location>
    <ligand>
        <name>heme</name>
        <dbReference type="ChEBI" id="CHEBI:30413"/>
    </ligand>
    <ligandPart>
        <name>Fe</name>
        <dbReference type="ChEBI" id="CHEBI:18248"/>
    </ligandPart>
</feature>
<evidence type="ECO:0000256" key="10">
    <source>
        <dbReference type="RuleBase" id="RU000461"/>
    </source>
</evidence>
<evidence type="ECO:0000313" key="11">
    <source>
        <dbReference type="EMBL" id="KAB5590603.1"/>
    </source>
</evidence>
<evidence type="ECO:0000256" key="3">
    <source>
        <dbReference type="ARBA" id="ARBA00010617"/>
    </source>
</evidence>
<dbReference type="CDD" id="cd11065">
    <property type="entry name" value="CYP64-like"/>
    <property type="match status" value="1"/>
</dbReference>
<dbReference type="OrthoDB" id="2789670at2759"/>
<keyword evidence="8 10" id="KW-0503">Monooxygenase</keyword>
<evidence type="ECO:0000256" key="1">
    <source>
        <dbReference type="ARBA" id="ARBA00001971"/>
    </source>
</evidence>
<dbReference type="Gene3D" id="1.10.630.10">
    <property type="entry name" value="Cytochrome P450"/>
    <property type="match status" value="1"/>
</dbReference>
<dbReference type="EMBL" id="SSOP01000157">
    <property type="protein sequence ID" value="KAB5590603.1"/>
    <property type="molecule type" value="Genomic_DNA"/>
</dbReference>
<dbReference type="InterPro" id="IPR036396">
    <property type="entry name" value="Cyt_P450_sf"/>
</dbReference>
<evidence type="ECO:0000256" key="6">
    <source>
        <dbReference type="ARBA" id="ARBA00023002"/>
    </source>
</evidence>
<dbReference type="Proteomes" id="UP000383932">
    <property type="component" value="Unassembled WGS sequence"/>
</dbReference>
<comment type="pathway">
    <text evidence="2">Secondary metabolite biosynthesis.</text>
</comment>
<dbReference type="InterPro" id="IPR050364">
    <property type="entry name" value="Cytochrome_P450_fung"/>
</dbReference>
<gene>
    <name evidence="11" type="ORF">CTheo_5946</name>
</gene>
<comment type="caution">
    <text evidence="11">The sequence shown here is derived from an EMBL/GenBank/DDBJ whole genome shotgun (WGS) entry which is preliminary data.</text>
</comment>
<dbReference type="InterPro" id="IPR017972">
    <property type="entry name" value="Cyt_P450_CS"/>
</dbReference>
<sequence>MSNTGLFITSAALGAVSAYALRQRRKAGELPLPPGPKADPIIGHFRYIPTSNEEVVYKDWSNELASPIIALEALGQVIIVLNSIDVANELLVKRSAIYSDRPQVPMLTSPNLTGWGKGSGILNYGERWRSQRRMKHEVLHKKASEIFWPFMERHTRVAVQRILDNRNNVEEEVHRMTGATILSSAYGYDVSSTDDQMLKILKNGMKGFGQAAVPTSFLVNIIPWLEYVPAWFPGAGWKQTVDIWRKEQEDMNNIPFNWTKEQMATGEAQPSVLNTLLTRLASQGPTSYSVEEDEDRIKWATGSLYGAASDTTASTALVFMVAMMRHPEIQARAQIELDEVIGDQRLPEMGDRDQLPYINRIIKEVLRWRPVGPLGVAHATSQDDTYLGYRIPKGAIIMANIWAICNDPKVYTDPDCFNPDRFLDPDVPEAPAFGFGRRSCPGLHFAESAVFITITTMLAVFDIKPPKDDKGNDVIPDGRMMPSGLIRFPLEFNCTIKPRSVAREKLLS</sequence>
<dbReference type="PROSITE" id="PS00086">
    <property type="entry name" value="CYTOCHROME_P450"/>
    <property type="match status" value="1"/>
</dbReference>
<reference evidence="11 12" key="1">
    <citation type="journal article" date="2019" name="Fungal Biol. Biotechnol.">
        <title>Draft genome sequence of fastidious pathogen Ceratobasidium theobromae, which causes vascular-streak dieback in Theobroma cacao.</title>
        <authorList>
            <person name="Ali S.S."/>
            <person name="Asman A."/>
            <person name="Shao J."/>
            <person name="Firmansyah A.P."/>
            <person name="Susilo A.W."/>
            <person name="Rosmana A."/>
            <person name="McMahon P."/>
            <person name="Junaid M."/>
            <person name="Guest D."/>
            <person name="Kheng T.Y."/>
            <person name="Meinhardt L.W."/>
            <person name="Bailey B.A."/>
        </authorList>
    </citation>
    <scope>NUCLEOTIDE SEQUENCE [LARGE SCALE GENOMIC DNA]</scope>
    <source>
        <strain evidence="11 12">CT2</strain>
    </source>
</reference>
<evidence type="ECO:0000256" key="9">
    <source>
        <dbReference type="PIRSR" id="PIRSR602401-1"/>
    </source>
</evidence>
<comment type="similarity">
    <text evidence="3 10">Belongs to the cytochrome P450 family.</text>
</comment>
<dbReference type="PRINTS" id="PR00463">
    <property type="entry name" value="EP450I"/>
</dbReference>
<dbReference type="Pfam" id="PF00067">
    <property type="entry name" value="p450"/>
    <property type="match status" value="1"/>
</dbReference>
<keyword evidence="6 10" id="KW-0560">Oxidoreductase</keyword>
<organism evidence="11 12">
    <name type="scientific">Ceratobasidium theobromae</name>
    <dbReference type="NCBI Taxonomy" id="1582974"/>
    <lineage>
        <taxon>Eukaryota</taxon>
        <taxon>Fungi</taxon>
        <taxon>Dikarya</taxon>
        <taxon>Basidiomycota</taxon>
        <taxon>Agaricomycotina</taxon>
        <taxon>Agaricomycetes</taxon>
        <taxon>Cantharellales</taxon>
        <taxon>Ceratobasidiaceae</taxon>
        <taxon>Ceratobasidium</taxon>
    </lineage>
</organism>
<protein>
    <submittedName>
        <fullName evidence="11">O-methylsterigmatocystin oxidoreductase</fullName>
    </submittedName>
</protein>
<evidence type="ECO:0000256" key="2">
    <source>
        <dbReference type="ARBA" id="ARBA00005179"/>
    </source>
</evidence>
<evidence type="ECO:0000256" key="7">
    <source>
        <dbReference type="ARBA" id="ARBA00023004"/>
    </source>
</evidence>
<keyword evidence="4 9" id="KW-0349">Heme</keyword>
<evidence type="ECO:0000313" key="12">
    <source>
        <dbReference type="Proteomes" id="UP000383932"/>
    </source>
</evidence>
<dbReference type="PANTHER" id="PTHR46300:SF7">
    <property type="entry name" value="P450, PUTATIVE (EUROFUNG)-RELATED"/>
    <property type="match status" value="1"/>
</dbReference>
<keyword evidence="5 9" id="KW-0479">Metal-binding</keyword>
<name>A0A5N5QGE6_9AGAM</name>
<dbReference type="InterPro" id="IPR002401">
    <property type="entry name" value="Cyt_P450_E_grp-I"/>
</dbReference>
<dbReference type="GO" id="GO:0016705">
    <property type="term" value="F:oxidoreductase activity, acting on paired donors, with incorporation or reduction of molecular oxygen"/>
    <property type="evidence" value="ECO:0007669"/>
    <property type="project" value="InterPro"/>
</dbReference>
<dbReference type="AlphaFoldDB" id="A0A5N5QGE6"/>
<dbReference type="GO" id="GO:0020037">
    <property type="term" value="F:heme binding"/>
    <property type="evidence" value="ECO:0007669"/>
    <property type="project" value="InterPro"/>
</dbReference>
<evidence type="ECO:0000256" key="4">
    <source>
        <dbReference type="ARBA" id="ARBA00022617"/>
    </source>
</evidence>
<dbReference type="GO" id="GO:0004497">
    <property type="term" value="F:monooxygenase activity"/>
    <property type="evidence" value="ECO:0007669"/>
    <property type="project" value="UniProtKB-KW"/>
</dbReference>
<proteinExistence type="inferred from homology"/>
<keyword evidence="12" id="KW-1185">Reference proteome</keyword>
<dbReference type="GO" id="GO:0005506">
    <property type="term" value="F:iron ion binding"/>
    <property type="evidence" value="ECO:0007669"/>
    <property type="project" value="InterPro"/>
</dbReference>
<dbReference type="PANTHER" id="PTHR46300">
    <property type="entry name" value="P450, PUTATIVE (EUROFUNG)-RELATED-RELATED"/>
    <property type="match status" value="1"/>
</dbReference>
<dbReference type="SUPFAM" id="SSF48264">
    <property type="entry name" value="Cytochrome P450"/>
    <property type="match status" value="1"/>
</dbReference>
<accession>A0A5N5QGE6</accession>
<keyword evidence="7 9" id="KW-0408">Iron</keyword>
<comment type="cofactor">
    <cofactor evidence="1 9">
        <name>heme</name>
        <dbReference type="ChEBI" id="CHEBI:30413"/>
    </cofactor>
</comment>
<evidence type="ECO:0000256" key="5">
    <source>
        <dbReference type="ARBA" id="ARBA00022723"/>
    </source>
</evidence>
<dbReference type="PRINTS" id="PR00385">
    <property type="entry name" value="P450"/>
</dbReference>
<dbReference type="InterPro" id="IPR001128">
    <property type="entry name" value="Cyt_P450"/>
</dbReference>
<evidence type="ECO:0000256" key="8">
    <source>
        <dbReference type="ARBA" id="ARBA00023033"/>
    </source>
</evidence>